<accession>A0A1F8B5P1</accession>
<gene>
    <name evidence="1" type="ORF">A2892_05275</name>
</gene>
<dbReference type="AlphaFoldDB" id="A0A1F8B5P1"/>
<evidence type="ECO:0000313" key="1">
    <source>
        <dbReference type="EMBL" id="OGM59019.1"/>
    </source>
</evidence>
<comment type="caution">
    <text evidence="1">The sequence shown here is derived from an EMBL/GenBank/DDBJ whole genome shotgun (WGS) entry which is preliminary data.</text>
</comment>
<dbReference type="Proteomes" id="UP000176404">
    <property type="component" value="Unassembled WGS sequence"/>
</dbReference>
<proteinExistence type="predicted"/>
<name>A0A1F8B5P1_9BACT</name>
<sequence>MMFNNFRAGRVLALVIAVLLATLAVVSIVLAMSGVSVVLAETQSPVLFLSGPEEAVVGTLKEYRVVVSDSRPGLIVAVYGAGAQGEFRLWDIEPGPNNSASIAEDGVFGLWFIDASGDTQVALVHGSALEGIYPFQVDLYEGSDLLASAVMTTTWIEPFWVTASVPITQRINSTAFPLIRGYGGGEGGEVIYRLYDPSLEEEPECESRLFSLSVITHTGGGWVTQGGHCREPAYQFAGVVGASGPVTFVIAQEALNQNAPVYTDTFTWEATADNGVGEIQIVSGTTELVFVPVTGSLDVEVEEPYQPVAGRKERVVFHLSYTPDRSAWWSSHLGPGEWVDVDLECSASHGQVETFPWGVCFWDESPGSTASSVVITAELVAQTSGQRVLIWNAGLSKVVPRLSQEGEIILDFQEPPQPIRALWTAVDLALFSSDDPGVFTDSLGLHFTPGWGWATQPLAGLTRWQDRGETLAITSTWTCSGPISFGPWGEAWAQVWRVDNMWAWQAEWDSSVFEDSCPGTLKLESLLEERGPQRLLLLQEYSYEAQVGINNLVSGSLVLTDLQFGVIDPLPEIRILSPTGTVPILPPILFGVDIYDWDTVVSASLSLRRDVPGVGLTEIWSAAQVPTGVLSFTLETLPFGTLLVPLARYEFVWRVWDGGSGEPWDGRTVQATGYFTVAGAEGFWVFLPFVARNATPPRLTPGPSSN</sequence>
<protein>
    <submittedName>
        <fullName evidence="1">Uncharacterized protein</fullName>
    </submittedName>
</protein>
<reference evidence="1 2" key="1">
    <citation type="journal article" date="2016" name="Nat. Commun.">
        <title>Thousands of microbial genomes shed light on interconnected biogeochemical processes in an aquifer system.</title>
        <authorList>
            <person name="Anantharaman K."/>
            <person name="Brown C.T."/>
            <person name="Hug L.A."/>
            <person name="Sharon I."/>
            <person name="Castelle C.J."/>
            <person name="Probst A.J."/>
            <person name="Thomas B.C."/>
            <person name="Singh A."/>
            <person name="Wilkins M.J."/>
            <person name="Karaoz U."/>
            <person name="Brodie E.L."/>
            <person name="Williams K.H."/>
            <person name="Hubbard S.S."/>
            <person name="Banfield J.F."/>
        </authorList>
    </citation>
    <scope>NUCLEOTIDE SEQUENCE [LARGE SCALE GENOMIC DNA]</scope>
</reference>
<evidence type="ECO:0000313" key="2">
    <source>
        <dbReference type="Proteomes" id="UP000176404"/>
    </source>
</evidence>
<dbReference type="EMBL" id="MGHD01000025">
    <property type="protein sequence ID" value="OGM59019.1"/>
    <property type="molecule type" value="Genomic_DNA"/>
</dbReference>
<organism evidence="1 2">
    <name type="scientific">Candidatus Woesebacteria bacterium RIFCSPLOWO2_01_FULL_39_10b</name>
    <dbReference type="NCBI Taxonomy" id="1802517"/>
    <lineage>
        <taxon>Bacteria</taxon>
        <taxon>Candidatus Woeseibacteriota</taxon>
    </lineage>
</organism>